<sequence>MAEQLGDENVASKKLKEQLEQIKEKAGSHSEVDFIIHMSILDFKEKNRESFDIEIETEFSLPCSLTTYSSEKCDMEFWLLVTKKLSQQVDKLRADNVQLENSINEAKTRIQELENMNSSLLEKVQNVCSDDDEMTSRGALCQVQNVPVLAIRKADNFEVSKATTSIVKDEEESKSKVMDKEAAVKGKESIDEVKLSIAKVVHESPKTVEIGVQTDVTVSEKLPKLTAEELRSPEASANYWRRLAERLYIDLKQKTKINFALSVRCASLLEVVIEKEEDYLMLKSYAERCSIDINGYGSGHNESDSNDYIIPY</sequence>
<evidence type="ECO:0000313" key="3">
    <source>
        <dbReference type="Proteomes" id="UP000276776"/>
    </source>
</evidence>
<keyword evidence="3" id="KW-1185">Reference proteome</keyword>
<protein>
    <submittedName>
        <fullName evidence="4">GRIP domain-containing protein</fullName>
    </submittedName>
</protein>
<dbReference type="WBParaSite" id="TCLT_0000857301-mRNA-1">
    <property type="protein sequence ID" value="TCLT_0000857301-mRNA-1"/>
    <property type="gene ID" value="TCLT_0000857301"/>
</dbReference>
<dbReference type="EMBL" id="UYYF01004651">
    <property type="protein sequence ID" value="VDN06132.1"/>
    <property type="molecule type" value="Genomic_DNA"/>
</dbReference>
<dbReference type="OrthoDB" id="5843220at2759"/>
<gene>
    <name evidence="2" type="ORF">TCLT_LOCUS8562</name>
</gene>
<proteinExistence type="predicted"/>
<reference evidence="4" key="1">
    <citation type="submission" date="2016-04" db="UniProtKB">
        <authorList>
            <consortium name="WormBaseParasite"/>
        </authorList>
    </citation>
    <scope>IDENTIFICATION</scope>
</reference>
<feature type="coiled-coil region" evidence="1">
    <location>
        <begin position="5"/>
        <end position="32"/>
    </location>
</feature>
<keyword evidence="1" id="KW-0175">Coiled coil</keyword>
<name>A0A158RCR3_THECL</name>
<evidence type="ECO:0000256" key="1">
    <source>
        <dbReference type="SAM" id="Coils"/>
    </source>
</evidence>
<dbReference type="AlphaFoldDB" id="A0A158RCR3"/>
<evidence type="ECO:0000313" key="4">
    <source>
        <dbReference type="WBParaSite" id="TCLT_0000857301-mRNA-1"/>
    </source>
</evidence>
<dbReference type="Proteomes" id="UP000276776">
    <property type="component" value="Unassembled WGS sequence"/>
</dbReference>
<reference evidence="2 3" key="2">
    <citation type="submission" date="2018-11" db="EMBL/GenBank/DDBJ databases">
        <authorList>
            <consortium name="Pathogen Informatics"/>
        </authorList>
    </citation>
    <scope>NUCLEOTIDE SEQUENCE [LARGE SCALE GENOMIC DNA]</scope>
</reference>
<feature type="coiled-coil region" evidence="1">
    <location>
        <begin position="82"/>
        <end position="130"/>
    </location>
</feature>
<accession>A0A158RCR3</accession>
<evidence type="ECO:0000313" key="2">
    <source>
        <dbReference type="EMBL" id="VDN06132.1"/>
    </source>
</evidence>
<organism evidence="4">
    <name type="scientific">Thelazia callipaeda</name>
    <name type="common">Oriental eyeworm</name>
    <name type="synonym">Parasitic nematode</name>
    <dbReference type="NCBI Taxonomy" id="103827"/>
    <lineage>
        <taxon>Eukaryota</taxon>
        <taxon>Metazoa</taxon>
        <taxon>Ecdysozoa</taxon>
        <taxon>Nematoda</taxon>
        <taxon>Chromadorea</taxon>
        <taxon>Rhabditida</taxon>
        <taxon>Spirurina</taxon>
        <taxon>Spiruromorpha</taxon>
        <taxon>Thelazioidea</taxon>
        <taxon>Thelaziidae</taxon>
        <taxon>Thelazia</taxon>
    </lineage>
</organism>